<dbReference type="AlphaFoldDB" id="A0A269TLI0"/>
<proteinExistence type="inferred from homology"/>
<accession>A0A269TLI0</accession>
<comment type="cofactor">
    <cofactor evidence="1">
        <name>Mg(2+)</name>
        <dbReference type="ChEBI" id="CHEBI:18420"/>
    </cofactor>
</comment>
<evidence type="ECO:0000256" key="1">
    <source>
        <dbReference type="ARBA" id="ARBA00001946"/>
    </source>
</evidence>
<comment type="similarity">
    <text evidence="2">Belongs to the HAD-like hydrolase superfamily. Cof family.</text>
</comment>
<dbReference type="RefSeq" id="WP_095334453.1">
    <property type="nucleotide sequence ID" value="NZ_NQNY01000001.1"/>
</dbReference>
<dbReference type="Proteomes" id="UP000216943">
    <property type="component" value="Unassembled WGS sequence"/>
</dbReference>
<sequence>MHIDDFTTFIFDLDGTLLNKKGEIPEKNLEIIEELMEQKKHIILATGRSVNLINSYIEATKTNMPIISVNGALIKSPSTGEIIYEDYIDKKTAKAIYKLAHELGIYICVYTSKGAIFNKNPRETSNPIFIRELEYIDLTKDATIEYVVDDFDQLDQHDIIKFNLFVEQISAKTFYLFRQELENMSDDLNHFFSSLWNYEVMKNSSSKGKGIQILHDLGIIDLATTIVFGDETNDISSTQSGAVFVAMANSNPELLKHTEIVTKKTNDEAGIAYFIKKEMES</sequence>
<protein>
    <recommendedName>
        <fullName evidence="5">Haloacid dehalogenase</fullName>
    </recommendedName>
</protein>
<comment type="caution">
    <text evidence="3">The sequence shown here is derived from an EMBL/GenBank/DDBJ whole genome shotgun (WGS) entry which is preliminary data.</text>
</comment>
<dbReference type="Gene3D" id="3.40.50.1000">
    <property type="entry name" value="HAD superfamily/HAD-like"/>
    <property type="match status" value="1"/>
</dbReference>
<dbReference type="PANTHER" id="PTHR10000:SF8">
    <property type="entry name" value="HAD SUPERFAMILY HYDROLASE-LIKE, TYPE 3"/>
    <property type="match status" value="1"/>
</dbReference>
<organism evidence="3 4">
    <name type="scientific">Mycoplasmopsis agassizii</name>
    <dbReference type="NCBI Taxonomy" id="33922"/>
    <lineage>
        <taxon>Bacteria</taxon>
        <taxon>Bacillati</taxon>
        <taxon>Mycoplasmatota</taxon>
        <taxon>Mycoplasmoidales</taxon>
        <taxon>Metamycoplasmataceae</taxon>
        <taxon>Mycoplasmopsis</taxon>
    </lineage>
</organism>
<evidence type="ECO:0008006" key="5">
    <source>
        <dbReference type="Google" id="ProtNLM"/>
    </source>
</evidence>
<dbReference type="InterPro" id="IPR036412">
    <property type="entry name" value="HAD-like_sf"/>
</dbReference>
<dbReference type="GO" id="GO:0000287">
    <property type="term" value="F:magnesium ion binding"/>
    <property type="evidence" value="ECO:0007669"/>
    <property type="project" value="TreeGrafter"/>
</dbReference>
<dbReference type="InterPro" id="IPR006379">
    <property type="entry name" value="HAD-SF_hydro_IIB"/>
</dbReference>
<dbReference type="NCBIfam" id="TIGR01484">
    <property type="entry name" value="HAD-SF-IIB"/>
    <property type="match status" value="1"/>
</dbReference>
<gene>
    <name evidence="3" type="ORF">CJJ23_00430</name>
</gene>
<dbReference type="Gene3D" id="3.30.1240.10">
    <property type="match status" value="1"/>
</dbReference>
<evidence type="ECO:0000256" key="2">
    <source>
        <dbReference type="ARBA" id="ARBA00034778"/>
    </source>
</evidence>
<evidence type="ECO:0000313" key="4">
    <source>
        <dbReference type="Proteomes" id="UP000216943"/>
    </source>
</evidence>
<dbReference type="Pfam" id="PF08282">
    <property type="entry name" value="Hydrolase_3"/>
    <property type="match status" value="1"/>
</dbReference>
<dbReference type="OrthoDB" id="388395at2"/>
<evidence type="ECO:0000313" key="3">
    <source>
        <dbReference type="EMBL" id="PAK21798.1"/>
    </source>
</evidence>
<dbReference type="EMBL" id="NQNY01000001">
    <property type="protein sequence ID" value="PAK21798.1"/>
    <property type="molecule type" value="Genomic_DNA"/>
</dbReference>
<dbReference type="PANTHER" id="PTHR10000">
    <property type="entry name" value="PHOSPHOSERINE PHOSPHATASE"/>
    <property type="match status" value="1"/>
</dbReference>
<dbReference type="NCBIfam" id="TIGR00099">
    <property type="entry name" value="Cof-subfamily"/>
    <property type="match status" value="1"/>
</dbReference>
<dbReference type="SFLD" id="SFLDG01140">
    <property type="entry name" value="C2.B:_Phosphomannomutase_and_P"/>
    <property type="match status" value="1"/>
</dbReference>
<dbReference type="InterPro" id="IPR023214">
    <property type="entry name" value="HAD_sf"/>
</dbReference>
<dbReference type="GO" id="GO:0005829">
    <property type="term" value="C:cytosol"/>
    <property type="evidence" value="ECO:0007669"/>
    <property type="project" value="TreeGrafter"/>
</dbReference>
<dbReference type="SFLD" id="SFLDS00003">
    <property type="entry name" value="Haloacid_Dehalogenase"/>
    <property type="match status" value="1"/>
</dbReference>
<dbReference type="InterPro" id="IPR000150">
    <property type="entry name" value="Cof"/>
</dbReference>
<dbReference type="GO" id="GO:0016791">
    <property type="term" value="F:phosphatase activity"/>
    <property type="evidence" value="ECO:0007669"/>
    <property type="project" value="TreeGrafter"/>
</dbReference>
<dbReference type="SUPFAM" id="SSF56784">
    <property type="entry name" value="HAD-like"/>
    <property type="match status" value="1"/>
</dbReference>
<reference evidence="4" key="1">
    <citation type="submission" date="2017-08" db="EMBL/GenBank/DDBJ databases">
        <authorList>
            <person name="Alvarez-Ponce D."/>
            <person name="Weitzman C.L."/>
            <person name="Tillett R.L."/>
            <person name="Sandmeier F.C."/>
            <person name="Tracy C.R."/>
        </authorList>
    </citation>
    <scope>NUCLEOTIDE SEQUENCE [LARGE SCALE GENOMIC DNA]</scope>
    <source>
        <strain evidence="4">723</strain>
    </source>
</reference>
<name>A0A269TLI0_9BACT</name>